<name>A0AAV8DZJ5_9POAL</name>
<comment type="caution">
    <text evidence="2">The sequence shown here is derived from an EMBL/GenBank/DDBJ whole genome shotgun (WGS) entry which is preliminary data.</text>
</comment>
<dbReference type="Proteomes" id="UP001140206">
    <property type="component" value="Chromosome 3"/>
</dbReference>
<protein>
    <submittedName>
        <fullName evidence="2">01P13-1</fullName>
    </submittedName>
</protein>
<feature type="region of interest" description="Disordered" evidence="1">
    <location>
        <begin position="353"/>
        <end position="372"/>
    </location>
</feature>
<evidence type="ECO:0000313" key="3">
    <source>
        <dbReference type="Proteomes" id="UP001140206"/>
    </source>
</evidence>
<proteinExistence type="predicted"/>
<dbReference type="PANTHER" id="PTHR37610">
    <property type="entry name" value="CCHC-TYPE DOMAIN-CONTAINING PROTEIN"/>
    <property type="match status" value="1"/>
</dbReference>
<accession>A0AAV8DZJ5</accession>
<feature type="region of interest" description="Disordered" evidence="1">
    <location>
        <begin position="287"/>
        <end position="344"/>
    </location>
</feature>
<evidence type="ECO:0000313" key="2">
    <source>
        <dbReference type="EMBL" id="KAJ4774217.1"/>
    </source>
</evidence>
<dbReference type="AlphaFoldDB" id="A0AAV8DZJ5"/>
<organism evidence="2 3">
    <name type="scientific">Rhynchospora pubera</name>
    <dbReference type="NCBI Taxonomy" id="906938"/>
    <lineage>
        <taxon>Eukaryota</taxon>
        <taxon>Viridiplantae</taxon>
        <taxon>Streptophyta</taxon>
        <taxon>Embryophyta</taxon>
        <taxon>Tracheophyta</taxon>
        <taxon>Spermatophyta</taxon>
        <taxon>Magnoliopsida</taxon>
        <taxon>Liliopsida</taxon>
        <taxon>Poales</taxon>
        <taxon>Cyperaceae</taxon>
        <taxon>Cyperoideae</taxon>
        <taxon>Rhynchosporeae</taxon>
        <taxon>Rhynchospora</taxon>
    </lineage>
</organism>
<gene>
    <name evidence="2" type="ORF">LUZ62_058474</name>
</gene>
<dbReference type="Pfam" id="PF14223">
    <property type="entry name" value="Retrotran_gag_2"/>
    <property type="match status" value="1"/>
</dbReference>
<dbReference type="PANTHER" id="PTHR37610:SF75">
    <property type="entry name" value="RETROTRANSPOSON COPIA-LIKE N-TERMINAL DOMAIN-CONTAINING PROTEIN"/>
    <property type="match status" value="1"/>
</dbReference>
<keyword evidence="3" id="KW-1185">Reference proteome</keyword>
<reference evidence="2" key="1">
    <citation type="submission" date="2022-08" db="EMBL/GenBank/DDBJ databases">
        <authorList>
            <person name="Marques A."/>
        </authorList>
    </citation>
    <scope>NUCLEOTIDE SEQUENCE</scope>
    <source>
        <strain evidence="2">RhyPub2mFocal</strain>
        <tissue evidence="2">Leaves</tissue>
    </source>
</reference>
<sequence length="372" mass="42063">MPEEIAGSIGSTGTTAETIPPWSGLQGVDTSTVKLTTILLNGLNYHQWAHAVNIALEGRGLLEFITGEFEKPDQATKPKEYKQWRKLDCQVLTLIQNSIEPKIGEIFFSHTSSKDLWDAIAKHYGKRKNHSHIYHLKENIKQISQNQRPVIEYITDLKRGWEELKLYQLPTSDPNMVRDRENEQVYKFLSGLDDSFEAIRAQILLSAELPHLDDVMATVEGEETRRLLIVRSSASQERTEAQAMAVRKPNPRSGKGTDWCDNCKKEGHPRDKCWFLHPHLRPKWWTEKEEGKSGAAENSKRDKKRGFGAGVRHGEDEGVKAPRNGSVAERLGTGSASTSTREELGSLLAQLTRLLKPNSEKNAGFEIQDEDW</sequence>
<dbReference type="EMBL" id="JAMFTS010000003">
    <property type="protein sequence ID" value="KAJ4774217.1"/>
    <property type="molecule type" value="Genomic_DNA"/>
</dbReference>
<evidence type="ECO:0000256" key="1">
    <source>
        <dbReference type="SAM" id="MobiDB-lite"/>
    </source>
</evidence>